<protein>
    <recommendedName>
        <fullName evidence="6">Tetraspanin</fullName>
    </recommendedName>
</protein>
<dbReference type="RefSeq" id="XP_023953244.2">
    <property type="nucleotide sequence ID" value="XM_024097476.2"/>
</dbReference>
<dbReference type="PIRSF" id="PIRSF002419">
    <property type="entry name" value="Tetraspanin"/>
    <property type="match status" value="1"/>
</dbReference>
<feature type="transmembrane region" description="Helical" evidence="6">
    <location>
        <begin position="36"/>
        <end position="60"/>
    </location>
</feature>
<dbReference type="GeneID" id="112056991"/>
<evidence type="ECO:0000256" key="5">
    <source>
        <dbReference type="ARBA" id="ARBA00023136"/>
    </source>
</evidence>
<sequence length="279" mass="31354">MKINNSEEAYNKMISALQWLKTIFIRIWTLLSSIKFLISLITLALLVSGLSLLIVGILAIVTSAQYEEFLGISFFVLPIFAVVTASMVLCVAAMGWIAVKSKKYSLFSAYLASLVVILIFQIAIAIFGFKINYDIYEDNVINHKLYESRMGYYYGVDWDILQRELQCCGYDGVNDWGLNIPLSCCPMSWRGSSPFQCTKSNSYYPGCRLKLNWMLADYVIVLGITAATVTCLQGIIISMAACIAYKMKNQRQSSPYERKGLLTGTDYSQYHTIPGNDLP</sequence>
<proteinExistence type="inferred from homology"/>
<dbReference type="OrthoDB" id="10033535at2759"/>
<dbReference type="Pfam" id="PF00335">
    <property type="entry name" value="Tetraspanin"/>
    <property type="match status" value="1"/>
</dbReference>
<dbReference type="PANTHER" id="PTHR19282">
    <property type="entry name" value="TETRASPANIN"/>
    <property type="match status" value="1"/>
</dbReference>
<feature type="transmembrane region" description="Helical" evidence="6">
    <location>
        <begin position="109"/>
        <end position="129"/>
    </location>
</feature>
<dbReference type="AlphaFoldDB" id="A0A6J1P628"/>
<evidence type="ECO:0000256" key="4">
    <source>
        <dbReference type="ARBA" id="ARBA00022989"/>
    </source>
</evidence>
<reference evidence="8" key="1">
    <citation type="submission" date="2025-08" db="UniProtKB">
        <authorList>
            <consortium name="RefSeq"/>
        </authorList>
    </citation>
    <scope>IDENTIFICATION</scope>
</reference>
<dbReference type="InterPro" id="IPR008952">
    <property type="entry name" value="Tetraspanin_EC2_sf"/>
</dbReference>
<evidence type="ECO:0000313" key="7">
    <source>
        <dbReference type="Proteomes" id="UP001652582"/>
    </source>
</evidence>
<gene>
    <name evidence="8" type="primary">LOC112056991</name>
</gene>
<dbReference type="InterPro" id="IPR018499">
    <property type="entry name" value="Tetraspanin/Peripherin"/>
</dbReference>
<dbReference type="Gene3D" id="1.10.1450.10">
    <property type="entry name" value="Tetraspanin"/>
    <property type="match status" value="1"/>
</dbReference>
<keyword evidence="4 6" id="KW-1133">Transmembrane helix</keyword>
<dbReference type="Proteomes" id="UP001652582">
    <property type="component" value="Chromosome 5"/>
</dbReference>
<dbReference type="PRINTS" id="PR00259">
    <property type="entry name" value="TMFOUR"/>
</dbReference>
<evidence type="ECO:0000256" key="6">
    <source>
        <dbReference type="RuleBase" id="RU361218"/>
    </source>
</evidence>
<organism evidence="7 8">
    <name type="scientific">Bicyclus anynana</name>
    <name type="common">Squinting bush brown butterfly</name>
    <dbReference type="NCBI Taxonomy" id="110368"/>
    <lineage>
        <taxon>Eukaryota</taxon>
        <taxon>Metazoa</taxon>
        <taxon>Ecdysozoa</taxon>
        <taxon>Arthropoda</taxon>
        <taxon>Hexapoda</taxon>
        <taxon>Insecta</taxon>
        <taxon>Pterygota</taxon>
        <taxon>Neoptera</taxon>
        <taxon>Endopterygota</taxon>
        <taxon>Lepidoptera</taxon>
        <taxon>Glossata</taxon>
        <taxon>Ditrysia</taxon>
        <taxon>Papilionoidea</taxon>
        <taxon>Nymphalidae</taxon>
        <taxon>Satyrinae</taxon>
        <taxon>Satyrini</taxon>
        <taxon>Mycalesina</taxon>
        <taxon>Bicyclus</taxon>
    </lineage>
</organism>
<keyword evidence="5 6" id="KW-0472">Membrane</keyword>
<evidence type="ECO:0000256" key="3">
    <source>
        <dbReference type="ARBA" id="ARBA00022692"/>
    </source>
</evidence>
<dbReference type="CDD" id="cd03127">
    <property type="entry name" value="tetraspanin_LEL"/>
    <property type="match status" value="1"/>
</dbReference>
<comment type="similarity">
    <text evidence="2 6">Belongs to the tetraspanin (TM4SF) family.</text>
</comment>
<keyword evidence="3 6" id="KW-0812">Transmembrane</keyword>
<evidence type="ECO:0000256" key="2">
    <source>
        <dbReference type="ARBA" id="ARBA00006840"/>
    </source>
</evidence>
<dbReference type="GO" id="GO:0005886">
    <property type="term" value="C:plasma membrane"/>
    <property type="evidence" value="ECO:0007669"/>
    <property type="project" value="TreeGrafter"/>
</dbReference>
<dbReference type="InterPro" id="IPR000301">
    <property type="entry name" value="Tetraspanin_animals"/>
</dbReference>
<evidence type="ECO:0000256" key="1">
    <source>
        <dbReference type="ARBA" id="ARBA00004141"/>
    </source>
</evidence>
<comment type="subcellular location">
    <subcellularLocation>
        <location evidence="1 6">Membrane</location>
        <topology evidence="1 6">Multi-pass membrane protein</topology>
    </subcellularLocation>
</comment>
<dbReference type="PANTHER" id="PTHR19282:SF477">
    <property type="entry name" value="TETRASPANIN"/>
    <property type="match status" value="1"/>
</dbReference>
<feature type="transmembrane region" description="Helical" evidence="6">
    <location>
        <begin position="218"/>
        <end position="245"/>
    </location>
</feature>
<name>A0A6J1P628_BICAN</name>
<dbReference type="SUPFAM" id="SSF48652">
    <property type="entry name" value="Tetraspanin"/>
    <property type="match status" value="1"/>
</dbReference>
<dbReference type="KEGG" id="bany:112056991"/>
<accession>A0A6J1P628</accession>
<feature type="transmembrane region" description="Helical" evidence="6">
    <location>
        <begin position="72"/>
        <end position="97"/>
    </location>
</feature>
<keyword evidence="7" id="KW-1185">Reference proteome</keyword>
<evidence type="ECO:0000313" key="8">
    <source>
        <dbReference type="RefSeq" id="XP_023953244.2"/>
    </source>
</evidence>